<dbReference type="OrthoDB" id="361797at2759"/>
<gene>
    <name evidence="2" type="ORF">DFH94DRAFT_687997</name>
</gene>
<dbReference type="Gene3D" id="3.30.390.30">
    <property type="match status" value="1"/>
</dbReference>
<dbReference type="Proteomes" id="UP000759537">
    <property type="component" value="Unassembled WGS sequence"/>
</dbReference>
<evidence type="ECO:0000313" key="3">
    <source>
        <dbReference type="Proteomes" id="UP000759537"/>
    </source>
</evidence>
<dbReference type="SUPFAM" id="SSF55424">
    <property type="entry name" value="FAD/NAD-linked reductases, dimerisation (C-terminal) domain"/>
    <property type="match status" value="1"/>
</dbReference>
<reference evidence="2" key="1">
    <citation type="submission" date="2019-10" db="EMBL/GenBank/DDBJ databases">
        <authorList>
            <consortium name="DOE Joint Genome Institute"/>
            <person name="Kuo A."/>
            <person name="Miyauchi S."/>
            <person name="Kiss E."/>
            <person name="Drula E."/>
            <person name="Kohler A."/>
            <person name="Sanchez-Garcia M."/>
            <person name="Andreopoulos B."/>
            <person name="Barry K.W."/>
            <person name="Bonito G."/>
            <person name="Buee M."/>
            <person name="Carver A."/>
            <person name="Chen C."/>
            <person name="Cichocki N."/>
            <person name="Clum A."/>
            <person name="Culley D."/>
            <person name="Crous P.W."/>
            <person name="Fauchery L."/>
            <person name="Girlanda M."/>
            <person name="Hayes R."/>
            <person name="Keri Z."/>
            <person name="LaButti K."/>
            <person name="Lipzen A."/>
            <person name="Lombard V."/>
            <person name="Magnuson J."/>
            <person name="Maillard F."/>
            <person name="Morin E."/>
            <person name="Murat C."/>
            <person name="Nolan M."/>
            <person name="Ohm R."/>
            <person name="Pangilinan J."/>
            <person name="Pereira M."/>
            <person name="Perotto S."/>
            <person name="Peter M."/>
            <person name="Riley R."/>
            <person name="Sitrit Y."/>
            <person name="Stielow B."/>
            <person name="Szollosi G."/>
            <person name="Zifcakova L."/>
            <person name="Stursova M."/>
            <person name="Spatafora J.W."/>
            <person name="Tedersoo L."/>
            <person name="Vaario L.-M."/>
            <person name="Yamada A."/>
            <person name="Yan M."/>
            <person name="Wang P."/>
            <person name="Xu J."/>
            <person name="Bruns T."/>
            <person name="Baldrian P."/>
            <person name="Vilgalys R."/>
            <person name="Henrissat B."/>
            <person name="Grigoriev I.V."/>
            <person name="Hibbett D."/>
            <person name="Nagy L.G."/>
            <person name="Martin F.M."/>
        </authorList>
    </citation>
    <scope>NUCLEOTIDE SEQUENCE</scope>
    <source>
        <strain evidence="2">Prilba</strain>
    </source>
</reference>
<sequence>MSLPSSIMLAGSPSLRVANSQAKANWILMPEGQVKFLVEEETGRIIGLHIIGPNASEMIAGGILAL</sequence>
<organism evidence="2 3">
    <name type="scientific">Russula ochroleuca</name>
    <dbReference type="NCBI Taxonomy" id="152965"/>
    <lineage>
        <taxon>Eukaryota</taxon>
        <taxon>Fungi</taxon>
        <taxon>Dikarya</taxon>
        <taxon>Basidiomycota</taxon>
        <taxon>Agaricomycotina</taxon>
        <taxon>Agaricomycetes</taxon>
        <taxon>Russulales</taxon>
        <taxon>Russulaceae</taxon>
        <taxon>Russula</taxon>
    </lineage>
</organism>
<proteinExistence type="predicted"/>
<dbReference type="InterPro" id="IPR004099">
    <property type="entry name" value="Pyr_nucl-diS_OxRdtase_dimer"/>
</dbReference>
<dbReference type="InterPro" id="IPR016156">
    <property type="entry name" value="FAD/NAD-linked_Rdtase_dimer_sf"/>
</dbReference>
<evidence type="ECO:0000313" key="2">
    <source>
        <dbReference type="EMBL" id="KAF8487485.1"/>
    </source>
</evidence>
<name>A0A9P5N749_9AGAM</name>
<feature type="domain" description="Pyridine nucleotide-disulphide oxidoreductase dimerisation" evidence="1">
    <location>
        <begin position="20"/>
        <end position="65"/>
    </location>
</feature>
<dbReference type="Pfam" id="PF02852">
    <property type="entry name" value="Pyr_redox_dim"/>
    <property type="match status" value="1"/>
</dbReference>
<evidence type="ECO:0000259" key="1">
    <source>
        <dbReference type="Pfam" id="PF02852"/>
    </source>
</evidence>
<comment type="caution">
    <text evidence="2">The sequence shown here is derived from an EMBL/GenBank/DDBJ whole genome shotgun (WGS) entry which is preliminary data.</text>
</comment>
<dbReference type="AlphaFoldDB" id="A0A9P5N749"/>
<reference evidence="2" key="2">
    <citation type="journal article" date="2020" name="Nat. Commun.">
        <title>Large-scale genome sequencing of mycorrhizal fungi provides insights into the early evolution of symbiotic traits.</title>
        <authorList>
            <person name="Miyauchi S."/>
            <person name="Kiss E."/>
            <person name="Kuo A."/>
            <person name="Drula E."/>
            <person name="Kohler A."/>
            <person name="Sanchez-Garcia M."/>
            <person name="Morin E."/>
            <person name="Andreopoulos B."/>
            <person name="Barry K.W."/>
            <person name="Bonito G."/>
            <person name="Buee M."/>
            <person name="Carver A."/>
            <person name="Chen C."/>
            <person name="Cichocki N."/>
            <person name="Clum A."/>
            <person name="Culley D."/>
            <person name="Crous P.W."/>
            <person name="Fauchery L."/>
            <person name="Girlanda M."/>
            <person name="Hayes R.D."/>
            <person name="Keri Z."/>
            <person name="LaButti K."/>
            <person name="Lipzen A."/>
            <person name="Lombard V."/>
            <person name="Magnuson J."/>
            <person name="Maillard F."/>
            <person name="Murat C."/>
            <person name="Nolan M."/>
            <person name="Ohm R.A."/>
            <person name="Pangilinan J."/>
            <person name="Pereira M.F."/>
            <person name="Perotto S."/>
            <person name="Peter M."/>
            <person name="Pfister S."/>
            <person name="Riley R."/>
            <person name="Sitrit Y."/>
            <person name="Stielow J.B."/>
            <person name="Szollosi G."/>
            <person name="Zifcakova L."/>
            <person name="Stursova M."/>
            <person name="Spatafora J.W."/>
            <person name="Tedersoo L."/>
            <person name="Vaario L.M."/>
            <person name="Yamada A."/>
            <person name="Yan M."/>
            <person name="Wang P."/>
            <person name="Xu J."/>
            <person name="Bruns T."/>
            <person name="Baldrian P."/>
            <person name="Vilgalys R."/>
            <person name="Dunand C."/>
            <person name="Henrissat B."/>
            <person name="Grigoriev I.V."/>
            <person name="Hibbett D."/>
            <person name="Nagy L.G."/>
            <person name="Martin F.M."/>
        </authorList>
    </citation>
    <scope>NUCLEOTIDE SEQUENCE</scope>
    <source>
        <strain evidence="2">Prilba</strain>
    </source>
</reference>
<keyword evidence="3" id="KW-1185">Reference proteome</keyword>
<protein>
    <recommendedName>
        <fullName evidence="1">Pyridine nucleotide-disulphide oxidoreductase dimerisation domain-containing protein</fullName>
    </recommendedName>
</protein>
<accession>A0A9P5N749</accession>
<dbReference type="EMBL" id="WHVB01000001">
    <property type="protein sequence ID" value="KAF8487485.1"/>
    <property type="molecule type" value="Genomic_DNA"/>
</dbReference>